<feature type="short sequence motif" description="'HIGH' region" evidence="10">
    <location>
        <begin position="41"/>
        <end position="50"/>
    </location>
</feature>
<reference evidence="13" key="1">
    <citation type="journal article" date="2013" name="Extremophiles">
        <title>Proteinivorax tanatarense gen. nov., sp. nov., an anaerobic, haloalkaliphilic, proteolytic bacterium isolated from a decaying algal bloom, and proposal of Proteinivoraceae fam. nov.</title>
        <authorList>
            <person name="Kevbrin V."/>
            <person name="Boltyanskaya Y."/>
            <person name="Zhilina T."/>
            <person name="Kolganova T."/>
            <person name="Lavrentjeva E."/>
            <person name="Kuznetsov B."/>
        </authorList>
    </citation>
    <scope>NUCLEOTIDE SEQUENCE</scope>
    <source>
        <strain evidence="13">Z-910T</strain>
    </source>
</reference>
<dbReference type="PROSITE" id="PS00178">
    <property type="entry name" value="AA_TRNA_LIGASE_I"/>
    <property type="match status" value="1"/>
</dbReference>
<dbReference type="PRINTS" id="PR01040">
    <property type="entry name" value="TRNASYNTHTYR"/>
</dbReference>
<comment type="function">
    <text evidence="10">Catalyzes the attachment of tyrosine to tRNA(Tyr) in a two-step reaction: tyrosine is first activated by ATP to form Tyr-AMP and then transferred to the acceptor end of tRNA(Tyr).</text>
</comment>
<evidence type="ECO:0000313" key="13">
    <source>
        <dbReference type="EMBL" id="XBX75671.1"/>
    </source>
</evidence>
<feature type="binding site" evidence="10">
    <location>
        <position position="228"/>
    </location>
    <ligand>
        <name>ATP</name>
        <dbReference type="ChEBI" id="CHEBI:30616"/>
    </ligand>
</feature>
<dbReference type="EC" id="6.1.1.1" evidence="10"/>
<dbReference type="SUPFAM" id="SSF55174">
    <property type="entry name" value="Alpha-L RNA-binding motif"/>
    <property type="match status" value="1"/>
</dbReference>
<dbReference type="InterPro" id="IPR014729">
    <property type="entry name" value="Rossmann-like_a/b/a_fold"/>
</dbReference>
<dbReference type="PROSITE" id="PS50889">
    <property type="entry name" value="S4"/>
    <property type="match status" value="1"/>
</dbReference>
<dbReference type="Gene3D" id="3.10.290.10">
    <property type="entry name" value="RNA-binding S4 domain"/>
    <property type="match status" value="1"/>
</dbReference>
<organism evidence="13">
    <name type="scientific">Proteinivorax tanatarense</name>
    <dbReference type="NCBI Taxonomy" id="1260629"/>
    <lineage>
        <taxon>Bacteria</taxon>
        <taxon>Bacillati</taxon>
        <taxon>Bacillota</taxon>
        <taxon>Clostridia</taxon>
        <taxon>Eubacteriales</taxon>
        <taxon>Proteinivoracaceae</taxon>
        <taxon>Proteinivorax</taxon>
    </lineage>
</organism>
<dbReference type="Pfam" id="PF01479">
    <property type="entry name" value="S4"/>
    <property type="match status" value="1"/>
</dbReference>
<comment type="similarity">
    <text evidence="10">Belongs to the class-I aminoacyl-tRNA synthetase family. TyrS type 2 subfamily.</text>
</comment>
<dbReference type="InterPro" id="IPR024108">
    <property type="entry name" value="Tyr-tRNA-ligase_bac_2"/>
</dbReference>
<keyword evidence="2 10" id="KW-0963">Cytoplasm</keyword>
<evidence type="ECO:0000256" key="1">
    <source>
        <dbReference type="ARBA" id="ARBA00011738"/>
    </source>
</evidence>
<dbReference type="HAMAP" id="MF_02007">
    <property type="entry name" value="Tyr_tRNA_synth_type2"/>
    <property type="match status" value="1"/>
</dbReference>
<evidence type="ECO:0000256" key="5">
    <source>
        <dbReference type="ARBA" id="ARBA00022840"/>
    </source>
</evidence>
<reference evidence="13" key="2">
    <citation type="submission" date="2024-06" db="EMBL/GenBank/DDBJ databases">
        <authorList>
            <person name="Petrova K.O."/>
            <person name="Toshchakov S.V."/>
            <person name="Boltjanskaja Y.V."/>
            <person name="Kevbrin V."/>
        </authorList>
    </citation>
    <scope>NUCLEOTIDE SEQUENCE</scope>
    <source>
        <strain evidence="13">Z-910T</strain>
    </source>
</reference>
<keyword evidence="6 11" id="KW-0694">RNA-binding</keyword>
<dbReference type="InterPro" id="IPR002305">
    <property type="entry name" value="aa-tRNA-synth_Ic"/>
</dbReference>
<keyword evidence="8 10" id="KW-0030">Aminoacyl-tRNA synthetase</keyword>
<dbReference type="SUPFAM" id="SSF52374">
    <property type="entry name" value="Nucleotidylyl transferase"/>
    <property type="match status" value="1"/>
</dbReference>
<dbReference type="InterPro" id="IPR036986">
    <property type="entry name" value="S4_RNA-bd_sf"/>
</dbReference>
<dbReference type="GO" id="GO:0003723">
    <property type="term" value="F:RNA binding"/>
    <property type="evidence" value="ECO:0007669"/>
    <property type="project" value="UniProtKB-KW"/>
</dbReference>
<dbReference type="AlphaFoldDB" id="A0AAU7VNB4"/>
<keyword evidence="3 10" id="KW-0436">Ligase</keyword>
<keyword evidence="5 10" id="KW-0067">ATP-binding</keyword>
<accession>A0AAU7VNB4</accession>
<evidence type="ECO:0000256" key="4">
    <source>
        <dbReference type="ARBA" id="ARBA00022741"/>
    </source>
</evidence>
<dbReference type="InterPro" id="IPR001412">
    <property type="entry name" value="aa-tRNA-synth_I_CS"/>
</dbReference>
<keyword evidence="4 10" id="KW-0547">Nucleotide-binding</keyword>
<evidence type="ECO:0000256" key="3">
    <source>
        <dbReference type="ARBA" id="ARBA00022598"/>
    </source>
</evidence>
<dbReference type="GO" id="GO:0005524">
    <property type="term" value="F:ATP binding"/>
    <property type="evidence" value="ECO:0007669"/>
    <property type="project" value="UniProtKB-UniRule"/>
</dbReference>
<evidence type="ECO:0000256" key="9">
    <source>
        <dbReference type="ARBA" id="ARBA00048248"/>
    </source>
</evidence>
<evidence type="ECO:0000259" key="12">
    <source>
        <dbReference type="Pfam" id="PF01479"/>
    </source>
</evidence>
<comment type="catalytic activity">
    <reaction evidence="9 10">
        <text>tRNA(Tyr) + L-tyrosine + ATP = L-tyrosyl-tRNA(Tyr) + AMP + diphosphate + H(+)</text>
        <dbReference type="Rhea" id="RHEA:10220"/>
        <dbReference type="Rhea" id="RHEA-COMP:9706"/>
        <dbReference type="Rhea" id="RHEA-COMP:9707"/>
        <dbReference type="ChEBI" id="CHEBI:15378"/>
        <dbReference type="ChEBI" id="CHEBI:30616"/>
        <dbReference type="ChEBI" id="CHEBI:33019"/>
        <dbReference type="ChEBI" id="CHEBI:58315"/>
        <dbReference type="ChEBI" id="CHEBI:78442"/>
        <dbReference type="ChEBI" id="CHEBI:78536"/>
        <dbReference type="ChEBI" id="CHEBI:456215"/>
        <dbReference type="EC" id="6.1.1.1"/>
    </reaction>
</comment>
<evidence type="ECO:0000256" key="10">
    <source>
        <dbReference type="HAMAP-Rule" id="MF_02007"/>
    </source>
</evidence>
<dbReference type="GO" id="GO:0005829">
    <property type="term" value="C:cytosol"/>
    <property type="evidence" value="ECO:0007669"/>
    <property type="project" value="TreeGrafter"/>
</dbReference>
<feature type="domain" description="RNA-binding S4" evidence="12">
    <location>
        <begin position="341"/>
        <end position="372"/>
    </location>
</feature>
<dbReference type="InterPro" id="IPR002307">
    <property type="entry name" value="Tyr-tRNA-ligase"/>
</dbReference>
<name>A0AAU7VNB4_9FIRM</name>
<comment type="subunit">
    <text evidence="1 10">Homodimer.</text>
</comment>
<dbReference type="PANTHER" id="PTHR11766:SF1">
    <property type="entry name" value="TYROSINE--TRNA LIGASE"/>
    <property type="match status" value="1"/>
</dbReference>
<dbReference type="Pfam" id="PF00579">
    <property type="entry name" value="tRNA-synt_1b"/>
    <property type="match status" value="1"/>
</dbReference>
<dbReference type="Gene3D" id="3.40.50.620">
    <property type="entry name" value="HUPs"/>
    <property type="match status" value="1"/>
</dbReference>
<dbReference type="RefSeq" id="WP_350344414.1">
    <property type="nucleotide sequence ID" value="NZ_CP158367.1"/>
</dbReference>
<dbReference type="EMBL" id="CP158367">
    <property type="protein sequence ID" value="XBX75671.1"/>
    <property type="molecule type" value="Genomic_DNA"/>
</dbReference>
<dbReference type="GO" id="GO:0004831">
    <property type="term" value="F:tyrosine-tRNA ligase activity"/>
    <property type="evidence" value="ECO:0007669"/>
    <property type="project" value="UniProtKB-UniRule"/>
</dbReference>
<protein>
    <recommendedName>
        <fullName evidence="10">Tyrosine--tRNA ligase</fullName>
        <ecNumber evidence="10">6.1.1.1</ecNumber>
    </recommendedName>
    <alternativeName>
        <fullName evidence="10">Tyrosyl-tRNA synthetase</fullName>
        <shortName evidence="10">TyrRS</shortName>
    </alternativeName>
</protein>
<keyword evidence="7 10" id="KW-0648">Protein biosynthesis</keyword>
<dbReference type="FunFam" id="3.40.50.620:FF:000061">
    <property type="entry name" value="Tyrosine--tRNA ligase"/>
    <property type="match status" value="1"/>
</dbReference>
<dbReference type="Gene3D" id="1.10.240.10">
    <property type="entry name" value="Tyrosyl-Transfer RNA Synthetase"/>
    <property type="match status" value="1"/>
</dbReference>
<feature type="short sequence motif" description="'KMSKS' region" evidence="10">
    <location>
        <begin position="225"/>
        <end position="229"/>
    </location>
</feature>
<evidence type="ECO:0000256" key="6">
    <source>
        <dbReference type="ARBA" id="ARBA00022884"/>
    </source>
</evidence>
<dbReference type="NCBIfam" id="TIGR00234">
    <property type="entry name" value="tyrS"/>
    <property type="match status" value="1"/>
</dbReference>
<dbReference type="CDD" id="cd00805">
    <property type="entry name" value="TyrRS_core"/>
    <property type="match status" value="1"/>
</dbReference>
<gene>
    <name evidence="10 13" type="primary">tyrS</name>
    <name evidence="13" type="ORF">PRVXT_000821</name>
</gene>
<evidence type="ECO:0000256" key="2">
    <source>
        <dbReference type="ARBA" id="ARBA00022490"/>
    </source>
</evidence>
<dbReference type="FunFam" id="1.10.240.10:FF:000006">
    <property type="entry name" value="Tyrosine--tRNA ligase"/>
    <property type="match status" value="1"/>
</dbReference>
<proteinExistence type="inferred from homology"/>
<comment type="subcellular location">
    <subcellularLocation>
        <location evidence="10">Cytoplasm</location>
    </subcellularLocation>
</comment>
<evidence type="ECO:0000256" key="7">
    <source>
        <dbReference type="ARBA" id="ARBA00022917"/>
    </source>
</evidence>
<dbReference type="GO" id="GO:0006437">
    <property type="term" value="P:tyrosyl-tRNA aminoacylation"/>
    <property type="evidence" value="ECO:0007669"/>
    <property type="project" value="UniProtKB-UniRule"/>
</dbReference>
<sequence length="401" mass="46228">MSIENKMKIIRRGTDEIISESLLEERLKLERPLIVKYGADPTAADLHIGHMVPMRKLRDLQKLGHQIIFVIGDFTASIGDPSGKSETRKMLSKEQILENAKTYQEQVFKVLDKSKTKVVYNSTWLGGMSFADVIRLSSKYTVARMIERDDFEKRYKSNTPISIHEFLYPLAQAQDSVHLKADIEIGGSDQKFNFLVARDLQREAGQNPQVVITLPILEGLDGKQKMSKSLNNYIGITDKPKDMYGKIMSIPDELITKYFELCTDIPLEEIAEINNQLKDGKTNPRDFKMRLAREIVSIYYDKNQANLSEKEFKKVFQKRNIPSEIEEVKVELDVDEHGLIWLPKLLVEVELVSSTSEGRRMIKQNAVKINQQQFNEEKLPKADEKILIQVGKRRYKYVVFN</sequence>
<dbReference type="PANTHER" id="PTHR11766">
    <property type="entry name" value="TYROSYL-TRNA SYNTHETASE"/>
    <property type="match status" value="1"/>
</dbReference>
<evidence type="ECO:0000256" key="11">
    <source>
        <dbReference type="PROSITE-ProRule" id="PRU00182"/>
    </source>
</evidence>
<dbReference type="InterPro" id="IPR002942">
    <property type="entry name" value="S4_RNA-bd"/>
</dbReference>
<dbReference type="InterPro" id="IPR024088">
    <property type="entry name" value="Tyr-tRNA-ligase_bac-type"/>
</dbReference>
<evidence type="ECO:0000256" key="8">
    <source>
        <dbReference type="ARBA" id="ARBA00023146"/>
    </source>
</evidence>